<evidence type="ECO:0000313" key="3">
    <source>
        <dbReference type="EMBL" id="OAG22857.1"/>
    </source>
</evidence>
<protein>
    <recommendedName>
        <fullName evidence="2">DUF8021 domain-containing protein</fullName>
    </recommendedName>
</protein>
<evidence type="ECO:0000313" key="4">
    <source>
        <dbReference type="Proteomes" id="UP000077248"/>
    </source>
</evidence>
<keyword evidence="4" id="KW-1185">Reference proteome</keyword>
<evidence type="ECO:0000259" key="2">
    <source>
        <dbReference type="Pfam" id="PF26061"/>
    </source>
</evidence>
<dbReference type="InterPro" id="IPR058334">
    <property type="entry name" value="DUF8021"/>
</dbReference>
<dbReference type="KEGG" id="aalt:CC77DRAFT_1087385"/>
<dbReference type="EMBL" id="KV441474">
    <property type="protein sequence ID" value="OAG22857.1"/>
    <property type="molecule type" value="Genomic_DNA"/>
</dbReference>
<dbReference type="GeneID" id="29115048"/>
<dbReference type="PROSITE" id="PS51257">
    <property type="entry name" value="PROKAR_LIPOPROTEIN"/>
    <property type="match status" value="1"/>
</dbReference>
<feature type="chain" id="PRO_5008059795" description="DUF8021 domain-containing protein" evidence="1">
    <location>
        <begin position="19"/>
        <end position="301"/>
    </location>
</feature>
<dbReference type="AlphaFoldDB" id="A0A177DTK4"/>
<dbReference type="VEuPathDB" id="FungiDB:CC77DRAFT_1087385"/>
<name>A0A177DTK4_ALTAL</name>
<proteinExistence type="predicted"/>
<feature type="domain" description="DUF8021" evidence="2">
    <location>
        <begin position="153"/>
        <end position="262"/>
    </location>
</feature>
<dbReference type="OMA" id="WNAQENW"/>
<gene>
    <name evidence="3" type="ORF">CC77DRAFT_1087385</name>
</gene>
<accession>A0A177DTK4</accession>
<reference evidence="3 4" key="1">
    <citation type="submission" date="2016-05" db="EMBL/GenBank/DDBJ databases">
        <title>Comparative analysis of secretome profiles of manganese(II)-oxidizing ascomycete fungi.</title>
        <authorList>
            <consortium name="DOE Joint Genome Institute"/>
            <person name="Zeiner C.A."/>
            <person name="Purvine S.O."/>
            <person name="Zink E.M."/>
            <person name="Wu S."/>
            <person name="Pasa-Tolic L."/>
            <person name="Chaput D.L."/>
            <person name="Haridas S."/>
            <person name="Grigoriev I.V."/>
            <person name="Santelli C.M."/>
            <person name="Hansel C.M."/>
        </authorList>
    </citation>
    <scope>NUCLEOTIDE SEQUENCE [LARGE SCALE GENOMIC DNA]</scope>
    <source>
        <strain evidence="3 4">SRC1lrK2f</strain>
    </source>
</reference>
<organism evidence="3 4">
    <name type="scientific">Alternaria alternata</name>
    <name type="common">Alternaria rot fungus</name>
    <name type="synonym">Torula alternata</name>
    <dbReference type="NCBI Taxonomy" id="5599"/>
    <lineage>
        <taxon>Eukaryota</taxon>
        <taxon>Fungi</taxon>
        <taxon>Dikarya</taxon>
        <taxon>Ascomycota</taxon>
        <taxon>Pezizomycotina</taxon>
        <taxon>Dothideomycetes</taxon>
        <taxon>Pleosporomycetidae</taxon>
        <taxon>Pleosporales</taxon>
        <taxon>Pleosporineae</taxon>
        <taxon>Pleosporaceae</taxon>
        <taxon>Alternaria</taxon>
        <taxon>Alternaria sect. Alternaria</taxon>
        <taxon>Alternaria alternata complex</taxon>
    </lineage>
</organism>
<keyword evidence="1" id="KW-0732">Signal</keyword>
<dbReference type="Pfam" id="PF26061">
    <property type="entry name" value="DUF8021"/>
    <property type="match status" value="1"/>
</dbReference>
<dbReference type="Proteomes" id="UP000077248">
    <property type="component" value="Unassembled WGS sequence"/>
</dbReference>
<sequence>MRSSILLSASLLFPLAMSACEREFLAAFTSLYLNAQTVGNSSLLTNYMLQNYTYSENFTPANLSAPTSILNKPLNSTNSRVFLDPYLCSAFTEIIVPEPSHPYVLGVRIEGNGKYVTKMETLVSDEGDWLFNATSTAYWSSKESWTPIPLADRDTRDVIKAAGDAYFNRFGNVNITVPFGTPCARLEGGAYTDTNMTNGETCHLGLPSNVYVQDRRYVVDVEMGSVNIYLGFPGLDRASETPAPDSHTFRVEKGKIRYVHTISTCEHPGCGLNGTYIPIGGGKKGARGVATTRLRSMKRGM</sequence>
<dbReference type="RefSeq" id="XP_018388278.1">
    <property type="nucleotide sequence ID" value="XM_018529454.1"/>
</dbReference>
<feature type="signal peptide" evidence="1">
    <location>
        <begin position="1"/>
        <end position="18"/>
    </location>
</feature>
<evidence type="ECO:0000256" key="1">
    <source>
        <dbReference type="SAM" id="SignalP"/>
    </source>
</evidence>